<comment type="caution">
    <text evidence="2">The sequence shown here is derived from an EMBL/GenBank/DDBJ whole genome shotgun (WGS) entry which is preliminary data.</text>
</comment>
<dbReference type="InterPro" id="IPR002611">
    <property type="entry name" value="IstB_ATP-bd"/>
</dbReference>
<dbReference type="PANTHER" id="PTHR30050:SF4">
    <property type="entry name" value="ATP-BINDING PROTEIN RV3427C IN INSERTION SEQUENCE-RELATED"/>
    <property type="match status" value="1"/>
</dbReference>
<accession>A0A168LE07</accession>
<evidence type="ECO:0000313" key="3">
    <source>
        <dbReference type="Proteomes" id="UP000077407"/>
    </source>
</evidence>
<dbReference type="RefSeq" id="WP_063557047.1">
    <property type="nucleotide sequence ID" value="NZ_LITT01000063.1"/>
</dbReference>
<dbReference type="GO" id="GO:0005524">
    <property type="term" value="F:ATP binding"/>
    <property type="evidence" value="ECO:0007669"/>
    <property type="project" value="InterPro"/>
</dbReference>
<gene>
    <name evidence="2" type="primary">dnaC_2</name>
    <name evidence="2" type="ORF">WY13_03801</name>
</gene>
<proteinExistence type="predicted"/>
<dbReference type="EMBL" id="LITT01000063">
    <property type="protein sequence ID" value="OAA83029.1"/>
    <property type="molecule type" value="Genomic_DNA"/>
</dbReference>
<dbReference type="NCBIfam" id="NF005304">
    <property type="entry name" value="PRK06835.1"/>
    <property type="match status" value="1"/>
</dbReference>
<reference evidence="2 3" key="1">
    <citation type="journal article" date="2015" name="Biotechnol. Bioeng.">
        <title>Genome sequence and phenotypic characterization of Caulobacter segnis.</title>
        <authorList>
            <person name="Patel S."/>
            <person name="Fletcher B."/>
            <person name="Scott D.C."/>
            <person name="Ely B."/>
        </authorList>
    </citation>
    <scope>NUCLEOTIDE SEQUENCE [LARGE SCALE GENOMIC DNA]</scope>
    <source>
        <strain evidence="2 3">ERI-2</strain>
    </source>
</reference>
<dbReference type="OrthoDB" id="9776217at2"/>
<evidence type="ECO:0000313" key="2">
    <source>
        <dbReference type="EMBL" id="OAA83029.1"/>
    </source>
</evidence>
<sequence length="328" mass="38418">MIKSYHSNIMKIYEKIRDDDRKALGFRKEEIKKKLPEVLSIQNQIGRLSLKLSINILNNVSNKDIYLKELHQKISDLRIKKAHILTSNNYPVNYLDMSYKCDKCKDTGFIGNKKCDCYKQKLIELYYSNSDFKNMLAKNNFDNFNFQLYSSTKNEGNPTSPRKNIEIIASTSWKYIENFSNCSENLLFYGSAGTGKTFLSNCIAKELIDRGFLVIYRTSESLIKDLRDIRFNNSIELEDILMNCDLLIIDDLGSEQITDFSKTELFNFLNKKLLKQSKMLVSTNYDLEEILKCYSERISSRLLGEFTLYKFFGEDIRIKQNIQNKNFK</sequence>
<dbReference type="PATRIC" id="fig|1538.10.peg.3877"/>
<dbReference type="SUPFAM" id="SSF52540">
    <property type="entry name" value="P-loop containing nucleoside triphosphate hydrolases"/>
    <property type="match status" value="1"/>
</dbReference>
<dbReference type="Proteomes" id="UP000077407">
    <property type="component" value="Unassembled WGS sequence"/>
</dbReference>
<dbReference type="Pfam" id="PF01695">
    <property type="entry name" value="IstB_IS21"/>
    <property type="match status" value="1"/>
</dbReference>
<dbReference type="GO" id="GO:0006260">
    <property type="term" value="P:DNA replication"/>
    <property type="evidence" value="ECO:0007669"/>
    <property type="project" value="TreeGrafter"/>
</dbReference>
<protein>
    <submittedName>
        <fullName evidence="2">DNA replication protein DnaC</fullName>
    </submittedName>
</protein>
<feature type="domain" description="IstB-like ATP-binding" evidence="1">
    <location>
        <begin position="162"/>
        <end position="290"/>
    </location>
</feature>
<dbReference type="AlphaFoldDB" id="A0A168LE07"/>
<dbReference type="CDD" id="cd00009">
    <property type="entry name" value="AAA"/>
    <property type="match status" value="1"/>
</dbReference>
<dbReference type="InterPro" id="IPR027417">
    <property type="entry name" value="P-loop_NTPase"/>
</dbReference>
<dbReference type="PANTHER" id="PTHR30050">
    <property type="entry name" value="CHROMOSOMAL REPLICATION INITIATOR PROTEIN DNAA"/>
    <property type="match status" value="1"/>
</dbReference>
<dbReference type="Gene3D" id="3.40.50.300">
    <property type="entry name" value="P-loop containing nucleotide triphosphate hydrolases"/>
    <property type="match status" value="1"/>
</dbReference>
<name>A0A168LE07_9CLOT</name>
<organism evidence="2 3">
    <name type="scientific">Clostridium ljungdahlii</name>
    <dbReference type="NCBI Taxonomy" id="1538"/>
    <lineage>
        <taxon>Bacteria</taxon>
        <taxon>Bacillati</taxon>
        <taxon>Bacillota</taxon>
        <taxon>Clostridia</taxon>
        <taxon>Eubacteriales</taxon>
        <taxon>Clostridiaceae</taxon>
        <taxon>Clostridium</taxon>
    </lineage>
</organism>
<evidence type="ECO:0000259" key="1">
    <source>
        <dbReference type="Pfam" id="PF01695"/>
    </source>
</evidence>